<protein>
    <submittedName>
        <fullName evidence="10">ABC transporter ATP-binding protein</fullName>
    </submittedName>
</protein>
<gene>
    <name evidence="10" type="ORF">CR162_01315</name>
</gene>
<evidence type="ECO:0000256" key="1">
    <source>
        <dbReference type="ARBA" id="ARBA00022448"/>
    </source>
</evidence>
<keyword evidence="2" id="KW-1003">Cell membrane</keyword>
<dbReference type="InterPro" id="IPR050093">
    <property type="entry name" value="ABC_SmlMolc_Importer"/>
</dbReference>
<dbReference type="PANTHER" id="PTHR42781:SF4">
    <property type="entry name" value="SPERMIDINE_PUTRESCINE IMPORT ATP-BINDING PROTEIN POTA"/>
    <property type="match status" value="1"/>
</dbReference>
<dbReference type="OrthoDB" id="9802264at2"/>
<keyword evidence="1" id="KW-0813">Transport</keyword>
<dbReference type="InterPro" id="IPR013611">
    <property type="entry name" value="Transp-assoc_OB_typ2"/>
</dbReference>
<dbReference type="FunFam" id="3.40.50.300:FF:000425">
    <property type="entry name" value="Probable ABC transporter, ATP-binding subunit"/>
    <property type="match status" value="1"/>
</dbReference>
<evidence type="ECO:0000256" key="7">
    <source>
        <dbReference type="ARBA" id="ARBA00023065"/>
    </source>
</evidence>
<dbReference type="Proteomes" id="UP000223527">
    <property type="component" value="Unassembled WGS sequence"/>
</dbReference>
<keyword evidence="5 10" id="KW-0067">ATP-binding</keyword>
<dbReference type="Pfam" id="PF08402">
    <property type="entry name" value="TOBE_2"/>
    <property type="match status" value="1"/>
</dbReference>
<dbReference type="PROSITE" id="PS00211">
    <property type="entry name" value="ABC_TRANSPORTER_1"/>
    <property type="match status" value="1"/>
</dbReference>
<evidence type="ECO:0000313" key="10">
    <source>
        <dbReference type="EMBL" id="PHK96595.1"/>
    </source>
</evidence>
<dbReference type="SUPFAM" id="SSF50331">
    <property type="entry name" value="MOP-like"/>
    <property type="match status" value="1"/>
</dbReference>
<dbReference type="Pfam" id="PF00005">
    <property type="entry name" value="ABC_tran"/>
    <property type="match status" value="1"/>
</dbReference>
<keyword evidence="11" id="KW-1185">Reference proteome</keyword>
<comment type="caution">
    <text evidence="10">The sequence shown here is derived from an EMBL/GenBank/DDBJ whole genome shotgun (WGS) entry which is preliminary data.</text>
</comment>
<sequence>MSLELAGIHHAFGAREVLRGIDLSVGAGEIVCLLGPSGDGKTTLLRLVAGLEALQRGRIAIGNRVVAGEGREEPPEARHAGFVFQDYALFPHLTVARNVGFGLGGLPRAEREARVMEALERVGLGGFAGAWPHMLSGGQQQRVALARALAPRPAVLLLDEAFASLDARLREQVRDDTLEVLQSAGTATLIVTHDAEEAMFMADRIALLRGGRVEQLGTPEELYLRPASRFAATFLGEVNTLPATVSGGVARAALGSLPAALPDGPAELLLRPEGVRLLPEGQGVPAVVEDSRLLGASSLVRLAVPAAAGAPPLRLHARLPPGPRLRRGDRLGVALDPERAFVFSAPST</sequence>
<dbReference type="GO" id="GO:0043190">
    <property type="term" value="C:ATP-binding cassette (ABC) transporter complex"/>
    <property type="evidence" value="ECO:0007669"/>
    <property type="project" value="InterPro"/>
</dbReference>
<proteinExistence type="predicted"/>
<dbReference type="RefSeq" id="WP_099093739.1">
    <property type="nucleotide sequence ID" value="NZ_PDNU01000002.1"/>
</dbReference>
<dbReference type="InterPro" id="IPR027417">
    <property type="entry name" value="P-loop_NTPase"/>
</dbReference>
<feature type="domain" description="ABC transporter" evidence="9">
    <location>
        <begin position="3"/>
        <end position="235"/>
    </location>
</feature>
<evidence type="ECO:0000256" key="6">
    <source>
        <dbReference type="ARBA" id="ARBA00023004"/>
    </source>
</evidence>
<dbReference type="SUPFAM" id="SSF52540">
    <property type="entry name" value="P-loop containing nucleoside triphosphate hydrolases"/>
    <property type="match status" value="1"/>
</dbReference>
<dbReference type="Gene3D" id="3.40.50.300">
    <property type="entry name" value="P-loop containing nucleotide triphosphate hydrolases"/>
    <property type="match status" value="1"/>
</dbReference>
<dbReference type="InterPro" id="IPR003593">
    <property type="entry name" value="AAA+_ATPase"/>
</dbReference>
<evidence type="ECO:0000256" key="5">
    <source>
        <dbReference type="ARBA" id="ARBA00022840"/>
    </source>
</evidence>
<dbReference type="InterPro" id="IPR017871">
    <property type="entry name" value="ABC_transporter-like_CS"/>
</dbReference>
<keyword evidence="4" id="KW-0547">Nucleotide-binding</keyword>
<dbReference type="CDD" id="cd03259">
    <property type="entry name" value="ABC_Carb_Solutes_like"/>
    <property type="match status" value="1"/>
</dbReference>
<dbReference type="SMART" id="SM00382">
    <property type="entry name" value="AAA"/>
    <property type="match status" value="1"/>
</dbReference>
<evidence type="ECO:0000256" key="3">
    <source>
        <dbReference type="ARBA" id="ARBA00022496"/>
    </source>
</evidence>
<evidence type="ECO:0000256" key="2">
    <source>
        <dbReference type="ARBA" id="ARBA00022475"/>
    </source>
</evidence>
<evidence type="ECO:0000256" key="8">
    <source>
        <dbReference type="ARBA" id="ARBA00023136"/>
    </source>
</evidence>
<keyword evidence="7" id="KW-0406">Ion transport</keyword>
<dbReference type="InterPro" id="IPR008995">
    <property type="entry name" value="Mo/tungstate-bd_C_term_dom"/>
</dbReference>
<dbReference type="GO" id="GO:0016887">
    <property type="term" value="F:ATP hydrolysis activity"/>
    <property type="evidence" value="ECO:0007669"/>
    <property type="project" value="InterPro"/>
</dbReference>
<evidence type="ECO:0000256" key="4">
    <source>
        <dbReference type="ARBA" id="ARBA00022741"/>
    </source>
</evidence>
<dbReference type="GO" id="GO:0005524">
    <property type="term" value="F:ATP binding"/>
    <property type="evidence" value="ECO:0007669"/>
    <property type="project" value="UniProtKB-KW"/>
</dbReference>
<keyword evidence="6" id="KW-0408">Iron</keyword>
<evidence type="ECO:0000259" key="9">
    <source>
        <dbReference type="PROSITE" id="PS50893"/>
    </source>
</evidence>
<evidence type="ECO:0000313" key="11">
    <source>
        <dbReference type="Proteomes" id="UP000223527"/>
    </source>
</evidence>
<dbReference type="AlphaFoldDB" id="A0A2C7AGH3"/>
<keyword evidence="8" id="KW-0472">Membrane</keyword>
<dbReference type="GO" id="GO:0015408">
    <property type="term" value="F:ABC-type ferric iron transporter activity"/>
    <property type="evidence" value="ECO:0007669"/>
    <property type="project" value="InterPro"/>
</dbReference>
<dbReference type="EMBL" id="PDNU01000002">
    <property type="protein sequence ID" value="PHK96595.1"/>
    <property type="molecule type" value="Genomic_DNA"/>
</dbReference>
<keyword evidence="3" id="KW-0410">Iron transport</keyword>
<dbReference type="PANTHER" id="PTHR42781">
    <property type="entry name" value="SPERMIDINE/PUTRESCINE IMPORT ATP-BINDING PROTEIN POTA"/>
    <property type="match status" value="1"/>
</dbReference>
<dbReference type="InterPro" id="IPR003439">
    <property type="entry name" value="ABC_transporter-like_ATP-bd"/>
</dbReference>
<dbReference type="InterPro" id="IPR015853">
    <property type="entry name" value="ABC_transpr_FbpC"/>
</dbReference>
<organism evidence="10 11">
    <name type="scientific">Teichococcus rhizosphaerae</name>
    <dbReference type="NCBI Taxonomy" id="1335062"/>
    <lineage>
        <taxon>Bacteria</taxon>
        <taxon>Pseudomonadati</taxon>
        <taxon>Pseudomonadota</taxon>
        <taxon>Alphaproteobacteria</taxon>
        <taxon>Acetobacterales</taxon>
        <taxon>Roseomonadaceae</taxon>
        <taxon>Roseomonas</taxon>
    </lineage>
</organism>
<name>A0A2C7AGH3_9PROT</name>
<reference evidence="10 11" key="1">
    <citation type="submission" date="2017-10" db="EMBL/GenBank/DDBJ databases">
        <authorList>
            <person name="Banno H."/>
            <person name="Chua N.-H."/>
        </authorList>
    </citation>
    <scope>NUCLEOTIDE SEQUENCE [LARGE SCALE GENOMIC DNA]</scope>
    <source>
        <strain evidence="10 11">YW11</strain>
    </source>
</reference>
<accession>A0A2C7AGH3</accession>
<dbReference type="GO" id="GO:0015697">
    <property type="term" value="P:quaternary ammonium group transport"/>
    <property type="evidence" value="ECO:0007669"/>
    <property type="project" value="UniProtKB-ARBA"/>
</dbReference>
<dbReference type="PROSITE" id="PS50893">
    <property type="entry name" value="ABC_TRANSPORTER_2"/>
    <property type="match status" value="1"/>
</dbReference>